<reference evidence="1" key="1">
    <citation type="submission" date="2022-03" db="EMBL/GenBank/DDBJ databases">
        <authorList>
            <person name="Martin H S."/>
        </authorList>
    </citation>
    <scope>NUCLEOTIDE SEQUENCE</scope>
</reference>
<protein>
    <submittedName>
        <fullName evidence="1">Uncharacterized protein</fullName>
    </submittedName>
</protein>
<proteinExistence type="predicted"/>
<organism evidence="1 2">
    <name type="scientific">Iphiclides podalirius</name>
    <name type="common">scarce swallowtail</name>
    <dbReference type="NCBI Taxonomy" id="110791"/>
    <lineage>
        <taxon>Eukaryota</taxon>
        <taxon>Metazoa</taxon>
        <taxon>Ecdysozoa</taxon>
        <taxon>Arthropoda</taxon>
        <taxon>Hexapoda</taxon>
        <taxon>Insecta</taxon>
        <taxon>Pterygota</taxon>
        <taxon>Neoptera</taxon>
        <taxon>Endopterygota</taxon>
        <taxon>Lepidoptera</taxon>
        <taxon>Glossata</taxon>
        <taxon>Ditrysia</taxon>
        <taxon>Papilionoidea</taxon>
        <taxon>Papilionidae</taxon>
        <taxon>Papilioninae</taxon>
        <taxon>Iphiclides</taxon>
    </lineage>
</organism>
<feature type="non-terminal residue" evidence="1">
    <location>
        <position position="1"/>
    </location>
</feature>
<name>A0ABN8HWJ1_9NEOP</name>
<gene>
    <name evidence="1" type="ORF">IPOD504_LOCUS2580</name>
</gene>
<dbReference type="EMBL" id="OW152824">
    <property type="protein sequence ID" value="CAH2040457.1"/>
    <property type="molecule type" value="Genomic_DNA"/>
</dbReference>
<dbReference type="Proteomes" id="UP000837857">
    <property type="component" value="Chromosome 12"/>
</dbReference>
<keyword evidence="2" id="KW-1185">Reference proteome</keyword>
<accession>A0ABN8HWJ1</accession>
<evidence type="ECO:0000313" key="1">
    <source>
        <dbReference type="EMBL" id="CAH2040457.1"/>
    </source>
</evidence>
<sequence>MMMLNASAARKLTNLQLGLRPGGVYGIIGAPVYSGPSTSGAVHVTFTSAQVVVKIVFTARALRRRRAICRLNANELLDGPRDCDPIGWGFLAISARFT</sequence>
<evidence type="ECO:0000313" key="2">
    <source>
        <dbReference type="Proteomes" id="UP000837857"/>
    </source>
</evidence>